<dbReference type="InterPro" id="IPR006620">
    <property type="entry name" value="Pro_4_hyd_alph"/>
</dbReference>
<keyword evidence="11" id="KW-0408">Iron</keyword>
<evidence type="ECO:0000256" key="11">
    <source>
        <dbReference type="ARBA" id="ARBA00023004"/>
    </source>
</evidence>
<dbReference type="Pfam" id="PF13640">
    <property type="entry name" value="2OG-FeII_Oxy_3"/>
    <property type="match status" value="1"/>
</dbReference>
<comment type="caution">
    <text evidence="13">The sequence shown here is derived from an EMBL/GenBank/DDBJ whole genome shotgun (WGS) entry which is preliminary data.</text>
</comment>
<feature type="domain" description="Fe2OG dioxygenase" evidence="12">
    <location>
        <begin position="212"/>
        <end position="320"/>
    </location>
</feature>
<keyword evidence="14" id="KW-1185">Reference proteome</keyword>
<dbReference type="InterPro" id="IPR045054">
    <property type="entry name" value="P4HA-like"/>
</dbReference>
<dbReference type="InterPro" id="IPR005123">
    <property type="entry name" value="Oxoglu/Fe-dep_dioxygenase_dom"/>
</dbReference>
<dbReference type="PANTHER" id="PTHR10869:SF244">
    <property type="entry name" value="PROLYL 4-HYDROXYLASE SUBUNIT ALPHA-2"/>
    <property type="match status" value="1"/>
</dbReference>
<accession>A0A7J8FKY6</accession>
<dbReference type="Gene3D" id="2.60.120.620">
    <property type="entry name" value="q2cbj1_9rhob like domain"/>
    <property type="match status" value="1"/>
</dbReference>
<dbReference type="Pfam" id="PF08336">
    <property type="entry name" value="P4Ha_N"/>
    <property type="match status" value="1"/>
</dbReference>
<sequence>MDWKTGLVQPQSSVMLPSVTMKLQVSMLLVAWFAVLGCVQAEFFTSIGHMTDLIYAEKDLVQSLKEYILMEEAKLSKIKSWADKMEALTSKSAADPEGYLAHPVNAYKLVKRLNTDWPALEDLVLQDSAAGFIANLSVQRQFFPTDEDETGAAKALMRLQDTYKLDSDTISKGELPGTKYQAVMSADDCFGMGRLAYNEGDYYHITGLTVKTAELLQVANYGMGGQYEPHFDFSRNDEQDVFKHLGTGNRVATFLNYMSDVEAGGATVFPDLGAAIWPKKGTAVFWYNLLRSGEGDYRTRHAACPVLVGCKWVSNKWFHERGQEFLRPCGSTEVD</sequence>
<keyword evidence="8" id="KW-0847">Vitamin C</keyword>
<evidence type="ECO:0000256" key="9">
    <source>
        <dbReference type="ARBA" id="ARBA00022964"/>
    </source>
</evidence>
<dbReference type="AlphaFoldDB" id="A0A7J8FKY6"/>
<keyword evidence="7" id="KW-0802">TPR repeat</keyword>
<proteinExistence type="inferred from homology"/>
<evidence type="ECO:0000256" key="3">
    <source>
        <dbReference type="ARBA" id="ARBA00004319"/>
    </source>
</evidence>
<dbReference type="GO" id="GO:0031418">
    <property type="term" value="F:L-ascorbic acid binding"/>
    <property type="evidence" value="ECO:0007669"/>
    <property type="project" value="UniProtKB-KW"/>
</dbReference>
<evidence type="ECO:0000256" key="4">
    <source>
        <dbReference type="ARBA" id="ARBA00006511"/>
    </source>
</evidence>
<dbReference type="SMART" id="SM00702">
    <property type="entry name" value="P4Hc"/>
    <property type="match status" value="1"/>
</dbReference>
<dbReference type="PROSITE" id="PS51471">
    <property type="entry name" value="FE2OG_OXY"/>
    <property type="match status" value="1"/>
</dbReference>
<dbReference type="GO" id="GO:0005788">
    <property type="term" value="C:endoplasmic reticulum lumen"/>
    <property type="evidence" value="ECO:0007669"/>
    <property type="project" value="UniProtKB-SubCell"/>
</dbReference>
<dbReference type="Gene3D" id="6.10.140.1460">
    <property type="match status" value="1"/>
</dbReference>
<name>A0A7J8FKY6_ROUAE</name>
<evidence type="ECO:0000256" key="6">
    <source>
        <dbReference type="ARBA" id="ARBA00022723"/>
    </source>
</evidence>
<keyword evidence="9" id="KW-0223">Dioxygenase</keyword>
<comment type="cofactor">
    <cofactor evidence="1">
        <name>L-ascorbate</name>
        <dbReference type="ChEBI" id="CHEBI:38290"/>
    </cofactor>
</comment>
<dbReference type="PANTHER" id="PTHR10869">
    <property type="entry name" value="PROLYL 4-HYDROXYLASE ALPHA SUBUNIT"/>
    <property type="match status" value="1"/>
</dbReference>
<dbReference type="EMBL" id="JACASE010000007">
    <property type="protein sequence ID" value="KAF6448241.1"/>
    <property type="molecule type" value="Genomic_DNA"/>
</dbReference>
<dbReference type="EC" id="1.14.11.2" evidence="5"/>
<dbReference type="InterPro" id="IPR013547">
    <property type="entry name" value="P4H_N"/>
</dbReference>
<evidence type="ECO:0000256" key="1">
    <source>
        <dbReference type="ARBA" id="ARBA00001961"/>
    </source>
</evidence>
<evidence type="ECO:0000256" key="7">
    <source>
        <dbReference type="ARBA" id="ARBA00022803"/>
    </source>
</evidence>
<dbReference type="Proteomes" id="UP000593571">
    <property type="component" value="Unassembled WGS sequence"/>
</dbReference>
<keyword evidence="6" id="KW-0479">Metal-binding</keyword>
<organism evidence="13 14">
    <name type="scientific">Rousettus aegyptiacus</name>
    <name type="common">Egyptian fruit bat</name>
    <name type="synonym">Pteropus aegyptiacus</name>
    <dbReference type="NCBI Taxonomy" id="9407"/>
    <lineage>
        <taxon>Eukaryota</taxon>
        <taxon>Metazoa</taxon>
        <taxon>Chordata</taxon>
        <taxon>Craniata</taxon>
        <taxon>Vertebrata</taxon>
        <taxon>Euteleostomi</taxon>
        <taxon>Mammalia</taxon>
        <taxon>Eutheria</taxon>
        <taxon>Laurasiatheria</taxon>
        <taxon>Chiroptera</taxon>
        <taxon>Yinpterochiroptera</taxon>
        <taxon>Pteropodoidea</taxon>
        <taxon>Pteropodidae</taxon>
        <taxon>Rousettinae</taxon>
        <taxon>Rousettus</taxon>
    </lineage>
</organism>
<dbReference type="GO" id="GO:0005506">
    <property type="term" value="F:iron ion binding"/>
    <property type="evidence" value="ECO:0007669"/>
    <property type="project" value="InterPro"/>
</dbReference>
<comment type="similarity">
    <text evidence="4">Belongs to the P4HA family.</text>
</comment>
<evidence type="ECO:0000313" key="13">
    <source>
        <dbReference type="EMBL" id="KAF6448241.1"/>
    </source>
</evidence>
<evidence type="ECO:0000259" key="12">
    <source>
        <dbReference type="PROSITE" id="PS51471"/>
    </source>
</evidence>
<gene>
    <name evidence="13" type="ORF">HJG63_014833</name>
</gene>
<comment type="subcellular location">
    <subcellularLocation>
        <location evidence="3">Endoplasmic reticulum lumen</location>
    </subcellularLocation>
</comment>
<reference evidence="13 14" key="1">
    <citation type="journal article" date="2020" name="Nature">
        <title>Six reference-quality genomes reveal evolution of bat adaptations.</title>
        <authorList>
            <person name="Jebb D."/>
            <person name="Huang Z."/>
            <person name="Pippel M."/>
            <person name="Hughes G.M."/>
            <person name="Lavrichenko K."/>
            <person name="Devanna P."/>
            <person name="Winkler S."/>
            <person name="Jermiin L.S."/>
            <person name="Skirmuntt E.C."/>
            <person name="Katzourakis A."/>
            <person name="Burkitt-Gray L."/>
            <person name="Ray D.A."/>
            <person name="Sullivan K.A.M."/>
            <person name="Roscito J.G."/>
            <person name="Kirilenko B.M."/>
            <person name="Davalos L.M."/>
            <person name="Corthals A.P."/>
            <person name="Power M.L."/>
            <person name="Jones G."/>
            <person name="Ransome R.D."/>
            <person name="Dechmann D.K.N."/>
            <person name="Locatelli A.G."/>
            <person name="Puechmaille S.J."/>
            <person name="Fedrigo O."/>
            <person name="Jarvis E.D."/>
            <person name="Hiller M."/>
            <person name="Vernes S.C."/>
            <person name="Myers E.W."/>
            <person name="Teeling E.C."/>
        </authorList>
    </citation>
    <scope>NUCLEOTIDE SEQUENCE [LARGE SCALE GENOMIC DNA]</scope>
    <source>
        <strain evidence="13">MRouAeg1</strain>
        <tissue evidence="13">Muscle</tissue>
    </source>
</reference>
<protein>
    <recommendedName>
        <fullName evidence="5">procollagen-proline 4-dioxygenase</fullName>
        <ecNumber evidence="5">1.14.11.2</ecNumber>
    </recommendedName>
</protein>
<keyword evidence="10" id="KW-0560">Oxidoreductase</keyword>
<comment type="function">
    <text evidence="2">Catalyzes the post-translational formation of 4-hydroxyproline in -Xaa-Pro-Gly- sequences in collagens and other proteins.</text>
</comment>
<evidence type="ECO:0000256" key="10">
    <source>
        <dbReference type="ARBA" id="ARBA00023002"/>
    </source>
</evidence>
<dbReference type="GO" id="GO:0004656">
    <property type="term" value="F:procollagen-proline 4-dioxygenase activity"/>
    <property type="evidence" value="ECO:0007669"/>
    <property type="project" value="UniProtKB-EC"/>
</dbReference>
<evidence type="ECO:0000313" key="14">
    <source>
        <dbReference type="Proteomes" id="UP000593571"/>
    </source>
</evidence>
<evidence type="ECO:0000256" key="5">
    <source>
        <dbReference type="ARBA" id="ARBA00012269"/>
    </source>
</evidence>
<evidence type="ECO:0000256" key="2">
    <source>
        <dbReference type="ARBA" id="ARBA00002035"/>
    </source>
</evidence>
<dbReference type="InterPro" id="IPR044862">
    <property type="entry name" value="Pro_4_hyd_alph_FE2OG_OXY"/>
</dbReference>
<evidence type="ECO:0000256" key="8">
    <source>
        <dbReference type="ARBA" id="ARBA00022896"/>
    </source>
</evidence>